<reference evidence="1 2" key="1">
    <citation type="journal article" date="2007" name="PLoS Genet.">
        <title>The complete genome sequence of Yersinia pseudotuberculosis IP31758, the causative agent of Far East scarlet-like fever.</title>
        <authorList>
            <person name="Eppinger M."/>
            <person name="Rosovitz M.J."/>
            <person name="Fricke W.F."/>
            <person name="Rasko D.A."/>
            <person name="Kokorina G."/>
            <person name="Fayolle C."/>
            <person name="Lindler L.E."/>
            <person name="Carniel E."/>
            <person name="Ravel J."/>
        </authorList>
    </citation>
    <scope>NUCLEOTIDE SEQUENCE [LARGE SCALE GENOMIC DNA]</scope>
    <source>
        <strain evidence="1 2">IP 31758</strain>
    </source>
</reference>
<proteinExistence type="predicted"/>
<dbReference type="HOGENOM" id="CLU_3298993_0_0_6"/>
<accession>A0A0U1QVP5</accession>
<evidence type="ECO:0000313" key="1">
    <source>
        <dbReference type="EMBL" id="ABS46586.1"/>
    </source>
</evidence>
<dbReference type="KEGG" id="ypi:YpsIP31758_1474"/>
<organism evidence="1 2">
    <name type="scientific">Yersinia pseudotuberculosis serotype O:1b (strain IP 31758)</name>
    <dbReference type="NCBI Taxonomy" id="349747"/>
    <lineage>
        <taxon>Bacteria</taxon>
        <taxon>Pseudomonadati</taxon>
        <taxon>Pseudomonadota</taxon>
        <taxon>Gammaproteobacteria</taxon>
        <taxon>Enterobacterales</taxon>
        <taxon>Yersiniaceae</taxon>
        <taxon>Yersinia</taxon>
    </lineage>
</organism>
<gene>
    <name evidence="1" type="ordered locus">YpsIP31758_1474</name>
</gene>
<name>A0A0U1QVP5_YERP3</name>
<protein>
    <submittedName>
        <fullName evidence="1">Uncharacterized protein</fullName>
    </submittedName>
</protein>
<dbReference type="EMBL" id="CP000720">
    <property type="protein sequence ID" value="ABS46586.1"/>
    <property type="molecule type" value="Genomic_DNA"/>
</dbReference>
<evidence type="ECO:0000313" key="2">
    <source>
        <dbReference type="Proteomes" id="UP000002412"/>
    </source>
</evidence>
<dbReference type="Proteomes" id="UP000002412">
    <property type="component" value="Chromosome"/>
</dbReference>
<dbReference type="AlphaFoldDB" id="A0A0U1QVP5"/>
<sequence length="40" mass="4377">MLKKHVTGNVTSLSLPKLNCFSYRIDVNNLCRTLGGNVIG</sequence>